<proteinExistence type="predicted"/>
<organism evidence="2 3">
    <name type="scientific">Fusarium solani</name>
    <name type="common">Filamentous fungus</name>
    <dbReference type="NCBI Taxonomy" id="169388"/>
    <lineage>
        <taxon>Eukaryota</taxon>
        <taxon>Fungi</taxon>
        <taxon>Dikarya</taxon>
        <taxon>Ascomycota</taxon>
        <taxon>Pezizomycotina</taxon>
        <taxon>Sordariomycetes</taxon>
        <taxon>Hypocreomycetidae</taxon>
        <taxon>Hypocreales</taxon>
        <taxon>Nectriaceae</taxon>
        <taxon>Fusarium</taxon>
        <taxon>Fusarium solani species complex</taxon>
    </lineage>
</organism>
<protein>
    <submittedName>
        <fullName evidence="2">Uncharacterized protein</fullName>
    </submittedName>
</protein>
<reference evidence="2" key="1">
    <citation type="journal article" date="2021" name="Nat. Commun.">
        <title>Genetic determinants of endophytism in the Arabidopsis root mycobiome.</title>
        <authorList>
            <person name="Mesny F."/>
            <person name="Miyauchi S."/>
            <person name="Thiergart T."/>
            <person name="Pickel B."/>
            <person name="Atanasova L."/>
            <person name="Karlsson M."/>
            <person name="Huettel B."/>
            <person name="Barry K.W."/>
            <person name="Haridas S."/>
            <person name="Chen C."/>
            <person name="Bauer D."/>
            <person name="Andreopoulos W."/>
            <person name="Pangilinan J."/>
            <person name="LaButti K."/>
            <person name="Riley R."/>
            <person name="Lipzen A."/>
            <person name="Clum A."/>
            <person name="Drula E."/>
            <person name="Henrissat B."/>
            <person name="Kohler A."/>
            <person name="Grigoriev I.V."/>
            <person name="Martin F.M."/>
            <person name="Hacquard S."/>
        </authorList>
    </citation>
    <scope>NUCLEOTIDE SEQUENCE</scope>
    <source>
        <strain evidence="2">FSSC 5 MPI-SDFR-AT-0091</strain>
    </source>
</reference>
<dbReference type="Proteomes" id="UP000736672">
    <property type="component" value="Unassembled WGS sequence"/>
</dbReference>
<sequence>MSEGSFLSGDVKLGSSSSSLTEELNGNPVFASTPPPQSHSEARRVYHVAIEDDYFIANRPHQVYYSSLHRRINGLSASPTQVSPDPELCTPGGAEVQLSDIFDVHG</sequence>
<accession>A0A9P9JUW5</accession>
<comment type="caution">
    <text evidence="2">The sequence shown here is derived from an EMBL/GenBank/DDBJ whole genome shotgun (WGS) entry which is preliminary data.</text>
</comment>
<evidence type="ECO:0000313" key="3">
    <source>
        <dbReference type="Proteomes" id="UP000736672"/>
    </source>
</evidence>
<gene>
    <name evidence="2" type="ORF">B0J15DRAFT_555070</name>
</gene>
<name>A0A9P9JUW5_FUSSL</name>
<evidence type="ECO:0000313" key="2">
    <source>
        <dbReference type="EMBL" id="KAH7234206.1"/>
    </source>
</evidence>
<dbReference type="AlphaFoldDB" id="A0A9P9JUW5"/>
<evidence type="ECO:0000256" key="1">
    <source>
        <dbReference type="SAM" id="MobiDB-lite"/>
    </source>
</evidence>
<dbReference type="EMBL" id="JAGTJS010000027">
    <property type="protein sequence ID" value="KAH7234206.1"/>
    <property type="molecule type" value="Genomic_DNA"/>
</dbReference>
<feature type="region of interest" description="Disordered" evidence="1">
    <location>
        <begin position="1"/>
        <end position="42"/>
    </location>
</feature>
<keyword evidence="3" id="KW-1185">Reference proteome</keyword>